<gene>
    <name evidence="5" type="ORF">MNBD_BACTEROID01-36</name>
</gene>
<dbReference type="EMBL" id="UOEP01000023">
    <property type="protein sequence ID" value="VAW13452.1"/>
    <property type="molecule type" value="Genomic_DNA"/>
</dbReference>
<evidence type="ECO:0000313" key="5">
    <source>
        <dbReference type="EMBL" id="VAW13452.1"/>
    </source>
</evidence>
<dbReference type="InterPro" id="IPR039743">
    <property type="entry name" value="6GAL/EXGAL"/>
</dbReference>
<keyword evidence="2" id="KW-0326">Glycosidase</keyword>
<evidence type="ECO:0000259" key="4">
    <source>
        <dbReference type="Pfam" id="PF17189"/>
    </source>
</evidence>
<reference evidence="5" key="1">
    <citation type="submission" date="2018-06" db="EMBL/GenBank/DDBJ databases">
        <authorList>
            <person name="Zhirakovskaya E."/>
        </authorList>
    </citation>
    <scope>NUCLEOTIDE SEQUENCE</scope>
</reference>
<dbReference type="GO" id="GO:0004553">
    <property type="term" value="F:hydrolase activity, hydrolyzing O-glycosyl compounds"/>
    <property type="evidence" value="ECO:0007669"/>
    <property type="project" value="InterPro"/>
</dbReference>
<feature type="non-terminal residue" evidence="5">
    <location>
        <position position="1"/>
    </location>
</feature>
<proteinExistence type="predicted"/>
<sequence length="459" mass="51915">GGIGASWHAISKAKIDESKDYKWALRSVNSRGSAWGGNPPVSDTKAWSQIYNHAKWLGLNWIRVELSARMYEPEKGRFDWGNEEMMALYNILDWCEENNVDVFLQQMWSNVKWNSFPGVQPLLSAPKSIGDFATGISTLVSYLLKQKQYRCIKWICITNEPPGGNWGSWWSTGPEDALLTPALKAVREALDGQGIELPISAPDWTDLPVFDKNKIDFDEYIGAYDIHSYHGMDQEKQKILAEWAKWAKGKNKPMFLSEMGNMNLGWEGSNPGPKSFDAALSNLETILRGMDVGVHAFNRWSFTNRGDLDGQWQLIRTWDIENKKYLKKVVAEPAAYYGYGIITRFNAKNSKVIETTVNGSQDILCQTIESPSGELTIYILNKNDKEVHVGLQINGNNETGLYLYQVTEPVLKEKDFKLNPIKSYPQLKDKVITVQLPPKSISTLSQFNLNDDDSGIIVN</sequence>
<evidence type="ECO:0000256" key="1">
    <source>
        <dbReference type="ARBA" id="ARBA00022801"/>
    </source>
</evidence>
<dbReference type="GO" id="GO:0000272">
    <property type="term" value="P:polysaccharide catabolic process"/>
    <property type="evidence" value="ECO:0007669"/>
    <property type="project" value="InterPro"/>
</dbReference>
<dbReference type="InterPro" id="IPR017853">
    <property type="entry name" value="GH"/>
</dbReference>
<dbReference type="Gene3D" id="3.20.20.80">
    <property type="entry name" value="Glycosidases"/>
    <property type="match status" value="1"/>
</dbReference>
<name>A0A3B0TG58_9ZZZZ</name>
<dbReference type="Pfam" id="PF17189">
    <property type="entry name" value="Glyco_hydro_30C"/>
    <property type="match status" value="1"/>
</dbReference>
<dbReference type="InterPro" id="IPR033452">
    <property type="entry name" value="GH30_C"/>
</dbReference>
<feature type="domain" description="Glycoside hydrolase family 5" evidence="3">
    <location>
        <begin position="31"/>
        <end position="265"/>
    </location>
</feature>
<dbReference type="Pfam" id="PF00150">
    <property type="entry name" value="Cellulase"/>
    <property type="match status" value="1"/>
</dbReference>
<dbReference type="PANTHER" id="PTHR42767:SF1">
    <property type="entry name" value="ENDO-BETA-1,6-GALACTANASE-LIKE DOMAIN-CONTAINING PROTEIN"/>
    <property type="match status" value="1"/>
</dbReference>
<feature type="domain" description="Glycosyl hydrolase family 30 beta sandwich" evidence="4">
    <location>
        <begin position="349"/>
        <end position="444"/>
    </location>
</feature>
<dbReference type="InterPro" id="IPR013780">
    <property type="entry name" value="Glyco_hydro_b"/>
</dbReference>
<evidence type="ECO:0000256" key="2">
    <source>
        <dbReference type="ARBA" id="ARBA00023295"/>
    </source>
</evidence>
<keyword evidence="1" id="KW-0378">Hydrolase</keyword>
<dbReference type="Gene3D" id="2.60.40.1180">
    <property type="entry name" value="Golgi alpha-mannosidase II"/>
    <property type="match status" value="1"/>
</dbReference>
<protein>
    <submittedName>
        <fullName evidence="5">Uncharacterized protein</fullName>
    </submittedName>
</protein>
<dbReference type="PANTHER" id="PTHR42767">
    <property type="entry name" value="ENDO-BETA-1,6-GALACTANASE"/>
    <property type="match status" value="1"/>
</dbReference>
<accession>A0A3B0TG58</accession>
<dbReference type="InterPro" id="IPR001547">
    <property type="entry name" value="Glyco_hydro_5"/>
</dbReference>
<evidence type="ECO:0000259" key="3">
    <source>
        <dbReference type="Pfam" id="PF00150"/>
    </source>
</evidence>
<organism evidence="5">
    <name type="scientific">hydrothermal vent metagenome</name>
    <dbReference type="NCBI Taxonomy" id="652676"/>
    <lineage>
        <taxon>unclassified sequences</taxon>
        <taxon>metagenomes</taxon>
        <taxon>ecological metagenomes</taxon>
    </lineage>
</organism>
<dbReference type="SUPFAM" id="SSF51445">
    <property type="entry name" value="(Trans)glycosidases"/>
    <property type="match status" value="1"/>
</dbReference>
<dbReference type="AlphaFoldDB" id="A0A3B0TG58"/>